<evidence type="ECO:0000313" key="1">
    <source>
        <dbReference type="EMBL" id="TVT37917.1"/>
    </source>
</evidence>
<evidence type="ECO:0000313" key="2">
    <source>
        <dbReference type="Proteomes" id="UP000317624"/>
    </source>
</evidence>
<dbReference type="AlphaFoldDB" id="A0A558BN33"/>
<name>A0A558BN33_9BACT</name>
<keyword evidence="2" id="KW-1185">Reference proteome</keyword>
<dbReference type="EMBL" id="VMRJ01000006">
    <property type="protein sequence ID" value="TVT37917.1"/>
    <property type="molecule type" value="Genomic_DNA"/>
</dbReference>
<dbReference type="Proteomes" id="UP000317624">
    <property type="component" value="Unassembled WGS sequence"/>
</dbReference>
<comment type="caution">
    <text evidence="1">The sequence shown here is derived from an EMBL/GenBank/DDBJ whole genome shotgun (WGS) entry which is preliminary data.</text>
</comment>
<reference evidence="1 2" key="1">
    <citation type="submission" date="2019-07" db="EMBL/GenBank/DDBJ databases">
        <title>Hymenobacter sp. straun FUR1 Genome sequencing and assembly.</title>
        <authorList>
            <person name="Chhetri G."/>
        </authorList>
    </citation>
    <scope>NUCLEOTIDE SEQUENCE [LARGE SCALE GENOMIC DNA]</scope>
    <source>
        <strain evidence="1 2">Fur1</strain>
    </source>
</reference>
<dbReference type="RefSeq" id="WP_144852423.1">
    <property type="nucleotide sequence ID" value="NZ_VMRJ01000006.1"/>
</dbReference>
<protein>
    <submittedName>
        <fullName evidence="1">Uncharacterized protein</fullName>
    </submittedName>
</protein>
<gene>
    <name evidence="1" type="ORF">FNT36_22435</name>
</gene>
<organism evidence="1 2">
    <name type="scientific">Hymenobacter setariae</name>
    <dbReference type="NCBI Taxonomy" id="2594794"/>
    <lineage>
        <taxon>Bacteria</taxon>
        <taxon>Pseudomonadati</taxon>
        <taxon>Bacteroidota</taxon>
        <taxon>Cytophagia</taxon>
        <taxon>Cytophagales</taxon>
        <taxon>Hymenobacteraceae</taxon>
        <taxon>Hymenobacter</taxon>
    </lineage>
</organism>
<accession>A0A558BN33</accession>
<proteinExistence type="predicted"/>
<sequence length="205" mass="23599">MLLGILIALAILGGIRWLFWIQENRWLPRRKLEALTKAPLVNLARWGFKPTHQAFAAKLTGGAATMPVAMIGTIQDYAVEISFGWHDERYLMVRVFFEPPSYDYELLMQAWRAQQHQAKHWKFATSFFRPFRLLCAPVYVDATFYYASWPPEPEELLTVADDIIKELQSSSRAPLAYKAACTLANDVIQESKRRTSTRKGSVRFV</sequence>